<dbReference type="NCBIfam" id="TIGR01326">
    <property type="entry name" value="OAH_OAS_sulfhy"/>
    <property type="match status" value="1"/>
</dbReference>
<dbReference type="InterPro" id="IPR015421">
    <property type="entry name" value="PyrdxlP-dep_Trfase_major"/>
</dbReference>
<dbReference type="SUPFAM" id="SSF53383">
    <property type="entry name" value="PLP-dependent transferases"/>
    <property type="match status" value="1"/>
</dbReference>
<organism evidence="7 8">
    <name type="scientific">Weissella confusa</name>
    <name type="common">Lactobacillus confusus</name>
    <dbReference type="NCBI Taxonomy" id="1583"/>
    <lineage>
        <taxon>Bacteria</taxon>
        <taxon>Bacillati</taxon>
        <taxon>Bacillota</taxon>
        <taxon>Bacilli</taxon>
        <taxon>Lactobacillales</taxon>
        <taxon>Lactobacillaceae</taxon>
        <taxon>Weissella</taxon>
    </lineage>
</organism>
<protein>
    <submittedName>
        <fullName evidence="7">O-acetylhomoserine aminocarboxypropyltransferase</fullName>
        <ecNumber evidence="7">2.5.1.49</ecNumber>
    </submittedName>
</protein>
<feature type="modified residue" description="N6-(pyridoxal phosphate)lysine" evidence="5">
    <location>
        <position position="209"/>
    </location>
</feature>
<dbReference type="PIRSF" id="PIRSF001434">
    <property type="entry name" value="CGS"/>
    <property type="match status" value="1"/>
</dbReference>
<dbReference type="GO" id="GO:0006535">
    <property type="term" value="P:cysteine biosynthetic process from serine"/>
    <property type="evidence" value="ECO:0007669"/>
    <property type="project" value="TreeGrafter"/>
</dbReference>
<dbReference type="OrthoDB" id="9780685at2"/>
<evidence type="ECO:0000313" key="8">
    <source>
        <dbReference type="Proteomes" id="UP000297646"/>
    </source>
</evidence>
<dbReference type="InterPro" id="IPR006235">
    <property type="entry name" value="OAc-hSer/O-AcSer_sulfhydrylase"/>
</dbReference>
<evidence type="ECO:0000256" key="2">
    <source>
        <dbReference type="ARBA" id="ARBA00009077"/>
    </source>
</evidence>
<proteinExistence type="inferred from homology"/>
<dbReference type="FunFam" id="3.40.640.10:FF:000035">
    <property type="entry name" value="O-succinylhomoserine sulfhydrylase"/>
    <property type="match status" value="1"/>
</dbReference>
<accession>A0A4Z0RXA8</accession>
<reference evidence="7 8" key="1">
    <citation type="submission" date="2018-03" db="EMBL/GenBank/DDBJ databases">
        <title>Genome sequencing of Weissella confusa isolates.</title>
        <authorList>
            <person name="Kajala I."/>
            <person name="Baruah R."/>
            <person name="Bergsveinson J."/>
            <person name="Juvonen R."/>
            <person name="Ziola B."/>
        </authorList>
    </citation>
    <scope>NUCLEOTIDE SEQUENCE [LARGE SCALE GENOMIC DNA]</scope>
    <source>
        <strain evidence="7 8">VTT E-062653</strain>
    </source>
</reference>
<comment type="similarity">
    <text evidence="2 6">Belongs to the trans-sulfuration enzymes family.</text>
</comment>
<dbReference type="GO" id="GO:0004124">
    <property type="term" value="F:cysteine synthase activity"/>
    <property type="evidence" value="ECO:0007669"/>
    <property type="project" value="TreeGrafter"/>
</dbReference>
<dbReference type="Gene3D" id="3.40.640.10">
    <property type="entry name" value="Type I PLP-dependent aspartate aminotransferase-like (Major domain)"/>
    <property type="match status" value="1"/>
</dbReference>
<dbReference type="RefSeq" id="WP_135520409.1">
    <property type="nucleotide sequence ID" value="NZ_PVSN01000063.1"/>
</dbReference>
<dbReference type="InterPro" id="IPR015422">
    <property type="entry name" value="PyrdxlP-dep_Trfase_small"/>
</dbReference>
<dbReference type="GO" id="GO:0030170">
    <property type="term" value="F:pyridoxal phosphate binding"/>
    <property type="evidence" value="ECO:0007669"/>
    <property type="project" value="InterPro"/>
</dbReference>
<name>A0A4Z0RXA8_WEICO</name>
<comment type="caution">
    <text evidence="7">The sequence shown here is derived from an EMBL/GenBank/DDBJ whole genome shotgun (WGS) entry which is preliminary data.</text>
</comment>
<dbReference type="Proteomes" id="UP000297646">
    <property type="component" value="Unassembled WGS sequence"/>
</dbReference>
<gene>
    <name evidence="7" type="ORF">C6P11_08860</name>
</gene>
<evidence type="ECO:0000256" key="6">
    <source>
        <dbReference type="RuleBase" id="RU362118"/>
    </source>
</evidence>
<evidence type="ECO:0000256" key="1">
    <source>
        <dbReference type="ARBA" id="ARBA00001933"/>
    </source>
</evidence>
<evidence type="ECO:0000256" key="3">
    <source>
        <dbReference type="ARBA" id="ARBA00022679"/>
    </source>
</evidence>
<dbReference type="GO" id="GO:0005737">
    <property type="term" value="C:cytoplasm"/>
    <property type="evidence" value="ECO:0007669"/>
    <property type="project" value="TreeGrafter"/>
</dbReference>
<dbReference type="GO" id="GO:0003961">
    <property type="term" value="F:O-acetylhomoserine aminocarboxypropyltransferase activity"/>
    <property type="evidence" value="ECO:0007669"/>
    <property type="project" value="UniProtKB-EC"/>
</dbReference>
<evidence type="ECO:0000313" key="7">
    <source>
        <dbReference type="EMBL" id="TGE71504.1"/>
    </source>
</evidence>
<dbReference type="InterPro" id="IPR000277">
    <property type="entry name" value="Cys/Met-Metab_PyrdxlP-dep_enz"/>
</dbReference>
<evidence type="ECO:0000256" key="4">
    <source>
        <dbReference type="ARBA" id="ARBA00022898"/>
    </source>
</evidence>
<evidence type="ECO:0000256" key="5">
    <source>
        <dbReference type="PIRSR" id="PIRSR001434-2"/>
    </source>
</evidence>
<dbReference type="GO" id="GO:0019346">
    <property type="term" value="P:transsulfuration"/>
    <property type="evidence" value="ECO:0007669"/>
    <property type="project" value="InterPro"/>
</dbReference>
<keyword evidence="4 5" id="KW-0663">Pyridoxal phosphate</keyword>
<dbReference type="EMBL" id="PVSN01000063">
    <property type="protein sequence ID" value="TGE71504.1"/>
    <property type="molecule type" value="Genomic_DNA"/>
</dbReference>
<dbReference type="AlphaFoldDB" id="A0A4Z0RXA8"/>
<dbReference type="PROSITE" id="PS00868">
    <property type="entry name" value="CYS_MET_METAB_PP"/>
    <property type="match status" value="1"/>
</dbReference>
<dbReference type="InterPro" id="IPR015424">
    <property type="entry name" value="PyrdxlP-dep_Trfase"/>
</dbReference>
<dbReference type="Gene3D" id="3.90.1150.10">
    <property type="entry name" value="Aspartate Aminotransferase, domain 1"/>
    <property type="match status" value="1"/>
</dbReference>
<keyword evidence="3 7" id="KW-0808">Transferase</keyword>
<dbReference type="EC" id="2.5.1.49" evidence="7"/>
<dbReference type="InterPro" id="IPR054542">
    <property type="entry name" value="Cys_met_metab_PP"/>
</dbReference>
<dbReference type="GO" id="GO:0071269">
    <property type="term" value="P:L-homocysteine biosynthetic process"/>
    <property type="evidence" value="ECO:0007669"/>
    <property type="project" value="TreeGrafter"/>
</dbReference>
<comment type="cofactor">
    <cofactor evidence="1 6">
        <name>pyridoxal 5'-phosphate</name>
        <dbReference type="ChEBI" id="CHEBI:597326"/>
    </cofactor>
</comment>
<dbReference type="Pfam" id="PF01053">
    <property type="entry name" value="Cys_Met_Meta_PP"/>
    <property type="match status" value="1"/>
</dbReference>
<sequence>MTEQELNFDTLALHGGYTPDAEAHATSVPIYQTTSYVYDSADDAASQFALEKPGQLYTRFTNPTTAVLEDRLALLEGGVGAVAVSSGMAAINYALENLTVAGDHIVAANTLYGGTHNLLATAYPRRGVTTTFVDIDDWVAVTNAIQANTKALYVELIGNPNSNIADLTVLADIAHEAGIPLIVDNTFATAYLSRVFDFGADIVVYSATKFLSGHGAALGGVIVDSGHFDWTQNDKFPGLTTPDESYHGLVYTEKFGDAAYINRIRYNLLRDTGATLSPFNAWLILLGLETLSLRVQRHVDNAKLVAQFLSQHPAVAWVNYAGLTDNRYYERAQQYLPKGPGSIFTFGVVGGAEAGKKVLDSVKVFTHFASSGEGKSSILHPASTSHAQLSEEELIASGTRPETLRLSVGIEDISDLLADLDQALRFATGD</sequence>
<dbReference type="PANTHER" id="PTHR43797:SF2">
    <property type="entry name" value="HOMOCYSTEINE_CYSTEINE SYNTHASE"/>
    <property type="match status" value="1"/>
</dbReference>
<dbReference type="PANTHER" id="PTHR43797">
    <property type="entry name" value="HOMOCYSTEINE/CYSTEINE SYNTHASE"/>
    <property type="match status" value="1"/>
</dbReference>
<dbReference type="CDD" id="cd00614">
    <property type="entry name" value="CGS_like"/>
    <property type="match status" value="1"/>
</dbReference>